<dbReference type="InterPro" id="IPR029016">
    <property type="entry name" value="GAF-like_dom_sf"/>
</dbReference>
<proteinExistence type="predicted"/>
<accession>A0ABM6UGJ0</accession>
<dbReference type="CDD" id="cd01949">
    <property type="entry name" value="GGDEF"/>
    <property type="match status" value="1"/>
</dbReference>
<dbReference type="Gene3D" id="3.30.70.270">
    <property type="match status" value="1"/>
</dbReference>
<dbReference type="Pfam" id="PF01590">
    <property type="entry name" value="GAF"/>
    <property type="match status" value="1"/>
</dbReference>
<reference evidence="2 3" key="1">
    <citation type="journal article" date="2018" name="Front. Microbiol.">
        <title>Pseudomonas rhizophila S211, a New Plant Growth-Promoting Rhizobacterium with Potential in Pesticide-Bioremediation.</title>
        <authorList>
            <person name="Hassen W."/>
            <person name="Neifar M."/>
            <person name="Cherif H."/>
            <person name="Najjari A."/>
            <person name="Chouchane H."/>
            <person name="Driouich R.C."/>
            <person name="Salah A."/>
            <person name="Naili F."/>
            <person name="Mosbah A."/>
            <person name="Souissi Y."/>
            <person name="Raddadi N."/>
            <person name="Ouzari H.I."/>
            <person name="Fava F."/>
            <person name="Cherif A."/>
        </authorList>
    </citation>
    <scope>NUCLEOTIDE SEQUENCE [LARGE SCALE GENOMIC DNA]</scope>
    <source>
        <strain evidence="2 3">S211</strain>
    </source>
</reference>
<dbReference type="SMART" id="SM00065">
    <property type="entry name" value="GAF"/>
    <property type="match status" value="1"/>
</dbReference>
<dbReference type="SMART" id="SM00267">
    <property type="entry name" value="GGDEF"/>
    <property type="match status" value="1"/>
</dbReference>
<dbReference type="SUPFAM" id="SSF55073">
    <property type="entry name" value="Nucleotide cyclase"/>
    <property type="match status" value="1"/>
</dbReference>
<evidence type="ECO:0000259" key="1">
    <source>
        <dbReference type="PROSITE" id="PS50887"/>
    </source>
</evidence>
<dbReference type="EMBL" id="CP024081">
    <property type="protein sequence ID" value="AVU76639.1"/>
    <property type="molecule type" value="Genomic_DNA"/>
</dbReference>
<feature type="domain" description="GGDEF" evidence="1">
    <location>
        <begin position="194"/>
        <end position="320"/>
    </location>
</feature>
<dbReference type="NCBIfam" id="TIGR00254">
    <property type="entry name" value="GGDEF"/>
    <property type="match status" value="1"/>
</dbReference>
<gene>
    <name evidence="2" type="ORF">CRX69_16085</name>
</gene>
<dbReference type="PROSITE" id="PS50887">
    <property type="entry name" value="GGDEF"/>
    <property type="match status" value="1"/>
</dbReference>
<dbReference type="InterPro" id="IPR029787">
    <property type="entry name" value="Nucleotide_cyclase"/>
</dbReference>
<evidence type="ECO:0000313" key="2">
    <source>
        <dbReference type="EMBL" id="AVU76639.1"/>
    </source>
</evidence>
<dbReference type="PANTHER" id="PTHR43102:SF2">
    <property type="entry name" value="GAF DOMAIN-CONTAINING PROTEIN"/>
    <property type="match status" value="1"/>
</dbReference>
<sequence length="320" mass="35983">MPAPGKPDNEAVRLKNLHSLKLLDTAPEERFDRLTRLARRLFDVPIALVSLVDANRQWFKSNAGLDASESGRDVSFCAHAILQDQILEVCDAEQDERFRDNPFVTDKPGIRFYAGQPLALDDGSKLGTLCLLDTKPRKLNDEERELLRDLASMAEQEMIAVQMASMDELTLLSNRRGFKTLAQHALSVCERLSRPATLLFFDLNEFKLINDRFGHAEGDTALKTFADVLRIAFRESDVIGRLGGDEFVALLTGSAHVETSAIMARLREILDERNAMLQRGYDIRFSVGQIDYDPKRHQSIDSLLADADDAMYIQKQAGSR</sequence>
<organism evidence="2 3">
    <name type="scientific">Pseudomonas rhizophila</name>
    <dbReference type="NCBI Taxonomy" id="2045200"/>
    <lineage>
        <taxon>Bacteria</taxon>
        <taxon>Pseudomonadati</taxon>
        <taxon>Pseudomonadota</taxon>
        <taxon>Gammaproteobacteria</taxon>
        <taxon>Pseudomonadales</taxon>
        <taxon>Pseudomonadaceae</taxon>
        <taxon>Pseudomonas</taxon>
    </lineage>
</organism>
<keyword evidence="3" id="KW-1185">Reference proteome</keyword>
<dbReference type="Proteomes" id="UP000241936">
    <property type="component" value="Chromosome"/>
</dbReference>
<dbReference type="RefSeq" id="WP_107322354.1">
    <property type="nucleotide sequence ID" value="NZ_CP024081.1"/>
</dbReference>
<dbReference type="InterPro" id="IPR000160">
    <property type="entry name" value="GGDEF_dom"/>
</dbReference>
<dbReference type="Pfam" id="PF00990">
    <property type="entry name" value="GGDEF"/>
    <property type="match status" value="1"/>
</dbReference>
<dbReference type="InterPro" id="IPR003018">
    <property type="entry name" value="GAF"/>
</dbReference>
<dbReference type="SUPFAM" id="SSF55781">
    <property type="entry name" value="GAF domain-like"/>
    <property type="match status" value="1"/>
</dbReference>
<dbReference type="PANTHER" id="PTHR43102">
    <property type="entry name" value="SLR1143 PROTEIN"/>
    <property type="match status" value="1"/>
</dbReference>
<dbReference type="InterPro" id="IPR043128">
    <property type="entry name" value="Rev_trsase/Diguanyl_cyclase"/>
</dbReference>
<protein>
    <submittedName>
        <fullName evidence="2">GGDEF domain-containing protein</fullName>
    </submittedName>
</protein>
<name>A0ABM6UGJ0_9PSED</name>
<dbReference type="Gene3D" id="3.30.450.40">
    <property type="match status" value="1"/>
</dbReference>
<evidence type="ECO:0000313" key="3">
    <source>
        <dbReference type="Proteomes" id="UP000241936"/>
    </source>
</evidence>